<gene>
    <name evidence="5" type="ORF">PAEH1_05200</name>
</gene>
<accession>A0A1U9JZA9</accession>
<proteinExistence type="inferred from homology"/>
<comment type="similarity">
    <text evidence="1">Belongs to the ABC transporter superfamily.</text>
</comment>
<dbReference type="Proteomes" id="UP000189369">
    <property type="component" value="Chromosome"/>
</dbReference>
<dbReference type="Gene3D" id="3.40.50.300">
    <property type="entry name" value="P-loop containing nucleotide triphosphate hydrolases"/>
    <property type="match status" value="1"/>
</dbReference>
<dbReference type="GO" id="GO:0015658">
    <property type="term" value="F:branched-chain amino acid transmembrane transporter activity"/>
    <property type="evidence" value="ECO:0007669"/>
    <property type="project" value="TreeGrafter"/>
</dbReference>
<protein>
    <recommendedName>
        <fullName evidence="4">ABC transporter domain-containing protein</fullName>
    </recommendedName>
</protein>
<dbReference type="PANTHER" id="PTHR43820:SF4">
    <property type="entry name" value="HIGH-AFFINITY BRANCHED-CHAIN AMINO ACID TRANSPORT ATP-BINDING PROTEIN LIVF"/>
    <property type="match status" value="1"/>
</dbReference>
<dbReference type="InterPro" id="IPR027417">
    <property type="entry name" value="P-loop_NTPase"/>
</dbReference>
<dbReference type="KEGG" id="phn:PAEH1_05200"/>
<feature type="domain" description="ABC transporter" evidence="4">
    <location>
        <begin position="6"/>
        <end position="226"/>
    </location>
</feature>
<keyword evidence="2" id="KW-0813">Transport</keyword>
<dbReference type="STRING" id="643674.PAEH1_05200"/>
<evidence type="ECO:0000313" key="6">
    <source>
        <dbReference type="Proteomes" id="UP000189369"/>
    </source>
</evidence>
<evidence type="ECO:0000259" key="4">
    <source>
        <dbReference type="PROSITE" id="PS50893"/>
    </source>
</evidence>
<dbReference type="AlphaFoldDB" id="A0A1U9JZA9"/>
<sequence>MHKTALEVRNLHTWNNHQPIIQDLSLYAKQGETIALVSSCKSTQSSLLESLLGINQHRKGSIRIHQTETIHLSSEQMTWLGVAFCSKATGLDFDLSCEENLLLPLSGLSLGGGLSLTEIYDLFPLLTLYKDAPCSRLSPGEQHLLALARVLRTGADIIIFHDLHIDICPAILPYAIKVLTQLKNRGYTLILNESDKTFAANLADKIYCLQNNDVRLSVIHQRAHPISG</sequence>
<keyword evidence="3" id="KW-0029">Amino-acid transport</keyword>
<organism evidence="5 6">
    <name type="scientific">Paenalcaligenes hominis</name>
    <dbReference type="NCBI Taxonomy" id="643674"/>
    <lineage>
        <taxon>Bacteria</taxon>
        <taxon>Pseudomonadati</taxon>
        <taxon>Pseudomonadota</taxon>
        <taxon>Betaproteobacteria</taxon>
        <taxon>Burkholderiales</taxon>
        <taxon>Alcaligenaceae</taxon>
        <taxon>Paenalcaligenes</taxon>
    </lineage>
</organism>
<dbReference type="PANTHER" id="PTHR43820">
    <property type="entry name" value="HIGH-AFFINITY BRANCHED-CHAIN AMINO ACID TRANSPORT ATP-BINDING PROTEIN LIVF"/>
    <property type="match status" value="1"/>
</dbReference>
<dbReference type="GO" id="GO:0016887">
    <property type="term" value="F:ATP hydrolysis activity"/>
    <property type="evidence" value="ECO:0007669"/>
    <property type="project" value="InterPro"/>
</dbReference>
<dbReference type="InterPro" id="IPR003439">
    <property type="entry name" value="ABC_transporter-like_ATP-bd"/>
</dbReference>
<evidence type="ECO:0000256" key="3">
    <source>
        <dbReference type="ARBA" id="ARBA00022970"/>
    </source>
</evidence>
<evidence type="ECO:0000256" key="1">
    <source>
        <dbReference type="ARBA" id="ARBA00005417"/>
    </source>
</evidence>
<dbReference type="GO" id="GO:0015807">
    <property type="term" value="P:L-amino acid transport"/>
    <property type="evidence" value="ECO:0007669"/>
    <property type="project" value="TreeGrafter"/>
</dbReference>
<name>A0A1U9JZA9_9BURK</name>
<dbReference type="InterPro" id="IPR052156">
    <property type="entry name" value="BCAA_Transport_ATP-bd_LivF"/>
</dbReference>
<reference evidence="5 6" key="1">
    <citation type="submission" date="2017-01" db="EMBL/GenBank/DDBJ databases">
        <title>Complete Genome Sequence of Paenalcaligenes hominis, Isolated from a paraplegic Patient with neurogenic bladder.</title>
        <authorList>
            <person name="Mukhopadhyay R."/>
            <person name="Joaquin J."/>
            <person name="Hogue R."/>
            <person name="Kilaru A."/>
            <person name="Jospin G."/>
            <person name="Mars K."/>
            <person name="Eisen J.A."/>
            <person name="Chaturvedi V."/>
        </authorList>
    </citation>
    <scope>NUCLEOTIDE SEQUENCE [LARGE SCALE GENOMIC DNA]</scope>
    <source>
        <strain evidence="5 6">15S00501</strain>
    </source>
</reference>
<dbReference type="OrthoDB" id="9776369at2"/>
<dbReference type="EMBL" id="CP019697">
    <property type="protein sequence ID" value="AQS51122.1"/>
    <property type="molecule type" value="Genomic_DNA"/>
</dbReference>
<dbReference type="GO" id="GO:0005524">
    <property type="term" value="F:ATP binding"/>
    <property type="evidence" value="ECO:0007669"/>
    <property type="project" value="InterPro"/>
</dbReference>
<evidence type="ECO:0000313" key="5">
    <source>
        <dbReference type="EMBL" id="AQS51122.1"/>
    </source>
</evidence>
<dbReference type="Pfam" id="PF00005">
    <property type="entry name" value="ABC_tran"/>
    <property type="match status" value="1"/>
</dbReference>
<dbReference type="PROSITE" id="PS50893">
    <property type="entry name" value="ABC_TRANSPORTER_2"/>
    <property type="match status" value="1"/>
</dbReference>
<evidence type="ECO:0000256" key="2">
    <source>
        <dbReference type="ARBA" id="ARBA00022448"/>
    </source>
</evidence>
<dbReference type="SUPFAM" id="SSF52540">
    <property type="entry name" value="P-loop containing nucleoside triphosphate hydrolases"/>
    <property type="match status" value="1"/>
</dbReference>